<proteinExistence type="inferred from homology"/>
<reference evidence="9 10" key="1">
    <citation type="submission" date="2019-11" db="EMBL/GenBank/DDBJ databases">
        <authorList>
            <person name="Zheng R.K."/>
            <person name="Sun C.M."/>
        </authorList>
    </citation>
    <scope>NUCLEOTIDE SEQUENCE [LARGE SCALE GENOMIC DNA]</scope>
    <source>
        <strain evidence="9 10">WC007</strain>
    </source>
</reference>
<evidence type="ECO:0000313" key="10">
    <source>
        <dbReference type="Proteomes" id="UP000428260"/>
    </source>
</evidence>
<evidence type="ECO:0000313" key="9">
    <source>
        <dbReference type="EMBL" id="QGY44945.1"/>
    </source>
</evidence>
<dbReference type="RefSeq" id="WP_158867736.1">
    <property type="nucleotide sequence ID" value="NZ_CP046401.1"/>
</dbReference>
<evidence type="ECO:0000256" key="5">
    <source>
        <dbReference type="ARBA" id="ARBA00022989"/>
    </source>
</evidence>
<dbReference type="PANTHER" id="PTHR30354">
    <property type="entry name" value="GNT FAMILY GLUCONATE TRANSPORTER"/>
    <property type="match status" value="1"/>
</dbReference>
<dbReference type="KEGG" id="mcos:GM418_15085"/>
<dbReference type="AlphaFoldDB" id="A0A6I6JPP8"/>
<dbReference type="Proteomes" id="UP000428260">
    <property type="component" value="Chromosome"/>
</dbReference>
<keyword evidence="6 8" id="KW-0472">Membrane</keyword>
<evidence type="ECO:0000256" key="6">
    <source>
        <dbReference type="ARBA" id="ARBA00023136"/>
    </source>
</evidence>
<dbReference type="PIRSF" id="PIRSF002746">
    <property type="entry name" value="Gluconate_transporter"/>
    <property type="match status" value="1"/>
</dbReference>
<keyword evidence="2" id="KW-0813">Transport</keyword>
<gene>
    <name evidence="9" type="ORF">GM418_15085</name>
</gene>
<comment type="similarity">
    <text evidence="7">Belongs to the GntP permease family.</text>
</comment>
<evidence type="ECO:0000256" key="2">
    <source>
        <dbReference type="ARBA" id="ARBA00022448"/>
    </source>
</evidence>
<feature type="transmembrane region" description="Helical" evidence="8">
    <location>
        <begin position="178"/>
        <end position="197"/>
    </location>
</feature>
<feature type="transmembrane region" description="Helical" evidence="8">
    <location>
        <begin position="391"/>
        <end position="415"/>
    </location>
</feature>
<keyword evidence="4 8" id="KW-0812">Transmembrane</keyword>
<comment type="subcellular location">
    <subcellularLocation>
        <location evidence="1">Cell membrane</location>
        <topology evidence="1">Multi-pass membrane protein</topology>
    </subcellularLocation>
</comment>
<feature type="transmembrane region" description="Helical" evidence="8">
    <location>
        <begin position="427"/>
        <end position="451"/>
    </location>
</feature>
<feature type="transmembrane region" description="Helical" evidence="8">
    <location>
        <begin position="365"/>
        <end position="385"/>
    </location>
</feature>
<dbReference type="Pfam" id="PF02447">
    <property type="entry name" value="GntP_permease"/>
    <property type="match status" value="1"/>
</dbReference>
<sequence>MSTPFLIFIVISAVALLLLMVLKLKISAFISLLITAIYVGIVAGMPLNGITQAIQDGMAGTLGFVATVVGLGAIFGQMLESSGGAESLAHYLVKKFGTDKASWAMVITGFIVAIPVFLDVGFIILVPIIYALSRDTKKSLLYYGIPLLAGLAVTHSFIPPTPGPVAVADIINVQLGWVILLGVILGFPTAVIAGPIWGKFISKKIYIEPPSEIDIQQKKDYDENNLPSFRLIAIIIAVPLFLILVNTFTGLAVSKEIVEKSIWTDILEFVGHPFSALIIATLIATYFLCIRRGLEKQKILDLSTKALGPAGIIILITGAGGVLKQILVDSGIGKIMAESMAGSALPPILLAWLLAAVVRVTQGSATVAMITAAGIIAPVLGEFGLSDPERALVVLAIASGATLLSHVNDSGFWLVGKYFGMNEKQTLQSWTVMESIIAICGLVFTLLASLFF</sequence>
<dbReference type="NCBIfam" id="TIGR00791">
    <property type="entry name" value="gntP"/>
    <property type="match status" value="1"/>
</dbReference>
<organism evidence="9 10">
    <name type="scientific">Maribellus comscasis</name>
    <dbReference type="NCBI Taxonomy" id="2681766"/>
    <lineage>
        <taxon>Bacteria</taxon>
        <taxon>Pseudomonadati</taxon>
        <taxon>Bacteroidota</taxon>
        <taxon>Bacteroidia</taxon>
        <taxon>Marinilabiliales</taxon>
        <taxon>Prolixibacteraceae</taxon>
        <taxon>Maribellus</taxon>
    </lineage>
</organism>
<evidence type="ECO:0000256" key="4">
    <source>
        <dbReference type="ARBA" id="ARBA00022692"/>
    </source>
</evidence>
<evidence type="ECO:0000256" key="1">
    <source>
        <dbReference type="ARBA" id="ARBA00004651"/>
    </source>
</evidence>
<evidence type="ECO:0000256" key="8">
    <source>
        <dbReference type="SAM" id="Phobius"/>
    </source>
</evidence>
<evidence type="ECO:0000256" key="3">
    <source>
        <dbReference type="ARBA" id="ARBA00022475"/>
    </source>
</evidence>
<dbReference type="PANTHER" id="PTHR30354:SF22">
    <property type="entry name" value="HIGH-AFFINITY GLUCONATE TRANSPORTER"/>
    <property type="match status" value="1"/>
</dbReference>
<name>A0A6I6JPP8_9BACT</name>
<feature type="transmembrane region" description="Helical" evidence="8">
    <location>
        <begin position="5"/>
        <end position="22"/>
    </location>
</feature>
<feature type="transmembrane region" description="Helical" evidence="8">
    <location>
        <begin position="140"/>
        <end position="158"/>
    </location>
</feature>
<keyword evidence="10" id="KW-1185">Reference proteome</keyword>
<feature type="transmembrane region" description="Helical" evidence="8">
    <location>
        <begin position="28"/>
        <end position="47"/>
    </location>
</feature>
<feature type="transmembrane region" description="Helical" evidence="8">
    <location>
        <begin position="274"/>
        <end position="294"/>
    </location>
</feature>
<keyword evidence="5 8" id="KW-1133">Transmembrane helix</keyword>
<feature type="transmembrane region" description="Helical" evidence="8">
    <location>
        <begin position="59"/>
        <end position="79"/>
    </location>
</feature>
<feature type="transmembrane region" description="Helical" evidence="8">
    <location>
        <begin position="103"/>
        <end position="133"/>
    </location>
</feature>
<dbReference type="EMBL" id="CP046401">
    <property type="protein sequence ID" value="QGY44945.1"/>
    <property type="molecule type" value="Genomic_DNA"/>
</dbReference>
<dbReference type="InterPro" id="IPR003474">
    <property type="entry name" value="Glcn_transporter"/>
</dbReference>
<dbReference type="GO" id="GO:0005886">
    <property type="term" value="C:plasma membrane"/>
    <property type="evidence" value="ECO:0007669"/>
    <property type="project" value="UniProtKB-SubCell"/>
</dbReference>
<accession>A0A6I6JPP8</accession>
<protein>
    <submittedName>
        <fullName evidence="9">Gluconate transporter</fullName>
    </submittedName>
</protein>
<dbReference type="GO" id="GO:0015128">
    <property type="term" value="F:gluconate transmembrane transporter activity"/>
    <property type="evidence" value="ECO:0007669"/>
    <property type="project" value="InterPro"/>
</dbReference>
<keyword evidence="3" id="KW-1003">Cell membrane</keyword>
<feature type="transmembrane region" description="Helical" evidence="8">
    <location>
        <begin position="306"/>
        <end position="327"/>
    </location>
</feature>
<evidence type="ECO:0000256" key="7">
    <source>
        <dbReference type="ARBA" id="ARBA00049663"/>
    </source>
</evidence>
<feature type="transmembrane region" description="Helical" evidence="8">
    <location>
        <begin position="231"/>
        <end position="254"/>
    </location>
</feature>